<name>Q0F209_9PROT</name>
<dbReference type="GO" id="GO:0004648">
    <property type="term" value="F:O-phospho-L-serine:2-oxoglutarate aminotransferase activity"/>
    <property type="evidence" value="ECO:0007669"/>
    <property type="project" value="UniProtKB-EC"/>
</dbReference>
<dbReference type="EC" id="2.6.1.52" evidence="1"/>
<evidence type="ECO:0000313" key="2">
    <source>
        <dbReference type="Proteomes" id="UP000005297"/>
    </source>
</evidence>
<dbReference type="InParanoid" id="Q0F209"/>
<organism evidence="1 2">
    <name type="scientific">Mariprofundus ferrooxydans PV-1</name>
    <dbReference type="NCBI Taxonomy" id="314345"/>
    <lineage>
        <taxon>Bacteria</taxon>
        <taxon>Pseudomonadati</taxon>
        <taxon>Pseudomonadota</taxon>
        <taxon>Candidatius Mariprofundia</taxon>
        <taxon>Mariprofundales</taxon>
        <taxon>Mariprofundaceae</taxon>
        <taxon>Mariprofundus</taxon>
    </lineage>
</organism>
<comment type="caution">
    <text evidence="1">The sequence shown here is derived from an EMBL/GenBank/DDBJ whole genome shotgun (WGS) entry which is preliminary data.</text>
</comment>
<sequence>MAASKPENPEPIITVSTYRASVCVLSTCADSVVGNGADALLVTLGWTFIRCFILEVVTTDPRIPAQDNKHGEAWAIAVAVKWKWGKFFRALRNRYCRSIFSALKKIGGETDRVSPEYAPKRM</sequence>
<dbReference type="Proteomes" id="UP000005297">
    <property type="component" value="Unassembled WGS sequence"/>
</dbReference>
<proteinExistence type="predicted"/>
<protein>
    <submittedName>
        <fullName evidence="1">Phosphoserine aminotransferase</fullName>
        <ecNumber evidence="1">2.6.1.52</ecNumber>
    </submittedName>
</protein>
<dbReference type="EMBL" id="AATS01000002">
    <property type="protein sequence ID" value="EAU55741.1"/>
    <property type="molecule type" value="Genomic_DNA"/>
</dbReference>
<dbReference type="HOGENOM" id="CLU_2023922_0_0_0"/>
<reference evidence="1 2" key="1">
    <citation type="submission" date="2006-09" db="EMBL/GenBank/DDBJ databases">
        <authorList>
            <person name="Emerson D."/>
            <person name="Ferriera S."/>
            <person name="Johnson J."/>
            <person name="Kravitz S."/>
            <person name="Halpern A."/>
            <person name="Remington K."/>
            <person name="Beeson K."/>
            <person name="Tran B."/>
            <person name="Rogers Y.-H."/>
            <person name="Friedman R."/>
            <person name="Venter J.C."/>
        </authorList>
    </citation>
    <scope>NUCLEOTIDE SEQUENCE [LARGE SCALE GENOMIC DNA]</scope>
    <source>
        <strain evidence="1 2">PV-1</strain>
    </source>
</reference>
<dbReference type="STRING" id="314344.AL013_05305"/>
<evidence type="ECO:0000313" key="1">
    <source>
        <dbReference type="EMBL" id="EAU55741.1"/>
    </source>
</evidence>
<keyword evidence="1" id="KW-0032">Aminotransferase</keyword>
<dbReference type="AlphaFoldDB" id="Q0F209"/>
<keyword evidence="1" id="KW-0808">Transferase</keyword>
<accession>Q0F209</accession>
<keyword evidence="2" id="KW-1185">Reference proteome</keyword>
<gene>
    <name evidence="1" type="ORF">SPV1_02297</name>
</gene>